<dbReference type="EMBL" id="CP075128">
    <property type="protein sequence ID" value="QWJ46152.1"/>
    <property type="molecule type" value="Genomic_DNA"/>
</dbReference>
<reference evidence="2" key="1">
    <citation type="submission" date="2016-09" db="EMBL/GenBank/DDBJ databases">
        <authorList>
            <person name="Bell R."/>
        </authorList>
    </citation>
    <scope>NUCLEOTIDE SEQUENCE</scope>
    <source>
        <strain evidence="2">CFSAN044923</strain>
    </source>
</reference>
<protein>
    <submittedName>
        <fullName evidence="2">Ash family protein</fullName>
    </submittedName>
</protein>
<reference evidence="2" key="2">
    <citation type="submission" date="2021-05" db="EMBL/GenBank/DDBJ databases">
        <title>Whole genome PacBio Sequel sequence of Salmonella enterica subsp. enterica.</title>
        <authorList>
            <person name="Hoffmann M."/>
            <person name="Balkey M."/>
            <person name="Luo Y."/>
        </authorList>
    </citation>
    <scope>NUCLEOTIDE SEQUENCE</scope>
    <source>
        <strain evidence="2">CFSAN044923</strain>
    </source>
</reference>
<evidence type="ECO:0000313" key="2">
    <source>
        <dbReference type="EMBL" id="QWJ46152.1"/>
    </source>
</evidence>
<dbReference type="Pfam" id="PF10554">
    <property type="entry name" value="Phage_ASH"/>
    <property type="match status" value="1"/>
</dbReference>
<dbReference type="InterPro" id="IPR018880">
    <property type="entry name" value="Phage_P4_Ash"/>
</dbReference>
<feature type="region of interest" description="Disordered" evidence="1">
    <location>
        <begin position="123"/>
        <end position="142"/>
    </location>
</feature>
<gene>
    <name evidence="2" type="ORF">A7S45_021420</name>
</gene>
<dbReference type="AlphaFoldDB" id="A0A8E9YCW5"/>
<name>A0A8E9YCW5_SALDZ</name>
<feature type="compositionally biased region" description="Polar residues" evidence="1">
    <location>
        <begin position="124"/>
        <end position="142"/>
    </location>
</feature>
<accession>A0A8E9YCW5</accession>
<proteinExistence type="predicted"/>
<organism evidence="2">
    <name type="scientific">Salmonella enterica subsp. diarizonae serovar 60:r:e,n,x,z15</name>
    <dbReference type="NCBI Taxonomy" id="1173779"/>
    <lineage>
        <taxon>Bacteria</taxon>
        <taxon>Pseudomonadati</taxon>
        <taxon>Pseudomonadota</taxon>
        <taxon>Gammaproteobacteria</taxon>
        <taxon>Enterobacterales</taxon>
        <taxon>Enterobacteriaceae</taxon>
        <taxon>Salmonella</taxon>
    </lineage>
</organism>
<evidence type="ECO:0000256" key="1">
    <source>
        <dbReference type="SAM" id="MobiDB-lite"/>
    </source>
</evidence>
<sequence>MNIAIFGCYIFLAITVLMVGHTTPVIALAQTDATSVFFVAVTFFALERQIMAWCTSSSACRAAAVTHNCVHHSTMSMVAQAGPSSDGPVSDATGSGIPVWAIASEHTTSCDSIFAKRRRMPSWLQPQQKNTQNPRSPNSATTAAVRFSAPKTFHSGYTLTMSALRRWLPRILFMPFPTSTTILRL</sequence>